<dbReference type="GO" id="GO:0004674">
    <property type="term" value="F:protein serine/threonine kinase activity"/>
    <property type="evidence" value="ECO:0007669"/>
    <property type="project" value="UniProtKB-KW"/>
</dbReference>
<comment type="caution">
    <text evidence="9">The sequence shown here is derived from an EMBL/GenBank/DDBJ whole genome shotgun (WGS) entry which is preliminary data.</text>
</comment>
<proteinExistence type="predicted"/>
<feature type="compositionally biased region" description="Basic and acidic residues" evidence="7">
    <location>
        <begin position="10"/>
        <end position="19"/>
    </location>
</feature>
<protein>
    <recommendedName>
        <fullName evidence="1">non-specific serine/threonine protein kinase</fullName>
        <ecNumber evidence="1">2.7.11.1</ecNumber>
    </recommendedName>
</protein>
<dbReference type="CDD" id="cd14019">
    <property type="entry name" value="STKc_Cdc7"/>
    <property type="match status" value="1"/>
</dbReference>
<dbReference type="InterPro" id="IPR000719">
    <property type="entry name" value="Prot_kinase_dom"/>
</dbReference>
<keyword evidence="3" id="KW-0808">Transferase</keyword>
<evidence type="ECO:0000259" key="8">
    <source>
        <dbReference type="PROSITE" id="PS50011"/>
    </source>
</evidence>
<dbReference type="Proteomes" id="UP001174694">
    <property type="component" value="Unassembled WGS sequence"/>
</dbReference>
<evidence type="ECO:0000256" key="1">
    <source>
        <dbReference type="ARBA" id="ARBA00012513"/>
    </source>
</evidence>
<feature type="domain" description="Protein kinase" evidence="8">
    <location>
        <begin position="91"/>
        <end position="475"/>
    </location>
</feature>
<evidence type="ECO:0000256" key="4">
    <source>
        <dbReference type="ARBA" id="ARBA00022741"/>
    </source>
</evidence>
<feature type="compositionally biased region" description="Basic residues" evidence="7">
    <location>
        <begin position="157"/>
        <end position="168"/>
    </location>
</feature>
<evidence type="ECO:0000256" key="6">
    <source>
        <dbReference type="ARBA" id="ARBA00022840"/>
    </source>
</evidence>
<evidence type="ECO:0000256" key="2">
    <source>
        <dbReference type="ARBA" id="ARBA00022527"/>
    </source>
</evidence>
<evidence type="ECO:0000313" key="10">
    <source>
        <dbReference type="Proteomes" id="UP001174694"/>
    </source>
</evidence>
<dbReference type="EMBL" id="JANBVO010000016">
    <property type="protein sequence ID" value="KAJ9144710.1"/>
    <property type="molecule type" value="Genomic_DNA"/>
</dbReference>
<feature type="region of interest" description="Disordered" evidence="7">
    <location>
        <begin position="1"/>
        <end position="73"/>
    </location>
</feature>
<dbReference type="Gene3D" id="3.30.200.20">
    <property type="entry name" value="Phosphorylase Kinase, domain 1"/>
    <property type="match status" value="1"/>
</dbReference>
<name>A0AA38RYE6_9PEZI</name>
<gene>
    <name evidence="9" type="ORF">NKR23_g5782</name>
</gene>
<dbReference type="SUPFAM" id="SSF56112">
    <property type="entry name" value="Protein kinase-like (PK-like)"/>
    <property type="match status" value="1"/>
</dbReference>
<dbReference type="Gene3D" id="1.10.510.10">
    <property type="entry name" value="Transferase(Phosphotransferase) domain 1"/>
    <property type="match status" value="1"/>
</dbReference>
<dbReference type="InterPro" id="IPR008271">
    <property type="entry name" value="Ser/Thr_kinase_AS"/>
</dbReference>
<evidence type="ECO:0000256" key="3">
    <source>
        <dbReference type="ARBA" id="ARBA00022679"/>
    </source>
</evidence>
<dbReference type="PROSITE" id="PS00108">
    <property type="entry name" value="PROTEIN_KINASE_ST"/>
    <property type="match status" value="1"/>
</dbReference>
<accession>A0AA38RYE6</accession>
<keyword evidence="2" id="KW-0723">Serine/threonine-protein kinase</keyword>
<dbReference type="PROSITE" id="PS50011">
    <property type="entry name" value="PROTEIN_KINASE_DOM"/>
    <property type="match status" value="1"/>
</dbReference>
<keyword evidence="4" id="KW-0547">Nucleotide-binding</keyword>
<dbReference type="GO" id="GO:0044773">
    <property type="term" value="P:mitotic DNA damage checkpoint signaling"/>
    <property type="evidence" value="ECO:0007669"/>
    <property type="project" value="TreeGrafter"/>
</dbReference>
<reference evidence="9" key="1">
    <citation type="submission" date="2022-07" db="EMBL/GenBank/DDBJ databases">
        <title>Fungi with potential for degradation of polypropylene.</title>
        <authorList>
            <person name="Gostincar C."/>
        </authorList>
    </citation>
    <scope>NUCLEOTIDE SEQUENCE</scope>
    <source>
        <strain evidence="9">EXF-13308</strain>
    </source>
</reference>
<feature type="compositionally biased region" description="Polar residues" evidence="7">
    <location>
        <begin position="143"/>
        <end position="156"/>
    </location>
</feature>
<dbReference type="Pfam" id="PF00069">
    <property type="entry name" value="Pkinase"/>
    <property type="match status" value="2"/>
</dbReference>
<keyword evidence="6" id="KW-0067">ATP-binding</keyword>
<feature type="region of interest" description="Disordered" evidence="7">
    <location>
        <begin position="143"/>
        <end position="168"/>
    </location>
</feature>
<sequence>MATTLRRRREQSFDIHEDVPSTEDTQMNEEHAEDEHPEEVEGEEERDPDDDEQEVDDEDDGSASDDEKVDDSVQMDMEKIQGSFPGFRQKYRLIKRIGEGTFSTVYKAEDLQYDRYDNDWDIEKENDKWTPPPLKRLDHSRASSVTLEQTSQLTNQSHHHHVQQSRPRRRPKFVAIKKIYVTSSPNRIFNELELLHDLRNCPAVCPLITAFRHTDQVVAILPYFRHDDFRDYFRKMTVPDIAIYLRSLFTALSAVHAHGILHRDIKPTNFLYNPESQRGVLVDFGLAEREGVDSKPCLCHERADVRKAKLRAAYAGSGPHNGYPKNDTRPSRRANRAGTRGFRAPEVLFKCTEQTTKIDIWSVGVILLTILSKRFPFFNSADDVEAMIEIATIFGQKRMRLAGQLHGCMFETTIPTIGTQGFSLERIILWSTCRVDSGKPLQDDEKLAVEFLGKCLELDPSRRISADEALEHEFLRLPAEPSVEADDEEMDVLKV</sequence>
<organism evidence="9 10">
    <name type="scientific">Pleurostoma richardsiae</name>
    <dbReference type="NCBI Taxonomy" id="41990"/>
    <lineage>
        <taxon>Eukaryota</taxon>
        <taxon>Fungi</taxon>
        <taxon>Dikarya</taxon>
        <taxon>Ascomycota</taxon>
        <taxon>Pezizomycotina</taxon>
        <taxon>Sordariomycetes</taxon>
        <taxon>Sordariomycetidae</taxon>
        <taxon>Calosphaeriales</taxon>
        <taxon>Pleurostomataceae</taxon>
        <taxon>Pleurostoma</taxon>
    </lineage>
</organism>
<dbReference type="PANTHER" id="PTHR44167:SF23">
    <property type="entry name" value="CDC7 KINASE, ISOFORM A-RELATED"/>
    <property type="match status" value="1"/>
</dbReference>
<evidence type="ECO:0000256" key="5">
    <source>
        <dbReference type="ARBA" id="ARBA00022777"/>
    </source>
</evidence>
<evidence type="ECO:0000256" key="7">
    <source>
        <dbReference type="SAM" id="MobiDB-lite"/>
    </source>
</evidence>
<dbReference type="GO" id="GO:0005524">
    <property type="term" value="F:ATP binding"/>
    <property type="evidence" value="ECO:0007669"/>
    <property type="project" value="UniProtKB-KW"/>
</dbReference>
<evidence type="ECO:0000313" key="9">
    <source>
        <dbReference type="EMBL" id="KAJ9144710.1"/>
    </source>
</evidence>
<dbReference type="InterPro" id="IPR011009">
    <property type="entry name" value="Kinase-like_dom_sf"/>
</dbReference>
<keyword evidence="5 9" id="KW-0418">Kinase</keyword>
<keyword evidence="10" id="KW-1185">Reference proteome</keyword>
<dbReference type="EC" id="2.7.11.1" evidence="1"/>
<dbReference type="AlphaFoldDB" id="A0AA38RYE6"/>
<dbReference type="PANTHER" id="PTHR44167">
    <property type="entry name" value="OVARIAN-SPECIFIC SERINE/THREONINE-PROTEIN KINASE LOK-RELATED"/>
    <property type="match status" value="1"/>
</dbReference>
<dbReference type="SMART" id="SM00220">
    <property type="entry name" value="S_TKc"/>
    <property type="match status" value="1"/>
</dbReference>
<feature type="region of interest" description="Disordered" evidence="7">
    <location>
        <begin position="315"/>
        <end position="337"/>
    </location>
</feature>
<dbReference type="GO" id="GO:0005634">
    <property type="term" value="C:nucleus"/>
    <property type="evidence" value="ECO:0007669"/>
    <property type="project" value="TreeGrafter"/>
</dbReference>
<feature type="compositionally biased region" description="Acidic residues" evidence="7">
    <location>
        <begin position="35"/>
        <end position="69"/>
    </location>
</feature>